<name>A0AAI8W191_9PEZI</name>
<evidence type="ECO:0000259" key="1">
    <source>
        <dbReference type="PROSITE" id="PS50280"/>
    </source>
</evidence>
<evidence type="ECO:0000313" key="3">
    <source>
        <dbReference type="Proteomes" id="UP001295740"/>
    </source>
</evidence>
<dbReference type="PROSITE" id="PS50280">
    <property type="entry name" value="SET"/>
    <property type="match status" value="1"/>
</dbReference>
<dbReference type="SUPFAM" id="SSF82199">
    <property type="entry name" value="SET domain"/>
    <property type="match status" value="1"/>
</dbReference>
<dbReference type="InterPro" id="IPR053185">
    <property type="entry name" value="SET_domain_protein"/>
</dbReference>
<feature type="domain" description="SET" evidence="1">
    <location>
        <begin position="3"/>
        <end position="157"/>
    </location>
</feature>
<accession>A0AAI8W191</accession>
<reference evidence="2" key="1">
    <citation type="submission" date="2023-10" db="EMBL/GenBank/DDBJ databases">
        <authorList>
            <person name="Hackl T."/>
        </authorList>
    </citation>
    <scope>NUCLEOTIDE SEQUENCE</scope>
</reference>
<comment type="caution">
    <text evidence="2">The sequence shown here is derived from an EMBL/GenBank/DDBJ whole genome shotgun (WGS) entry which is preliminary data.</text>
</comment>
<keyword evidence="3" id="KW-1185">Reference proteome</keyword>
<dbReference type="PANTHER" id="PTHR47332">
    <property type="entry name" value="SET DOMAIN-CONTAINING PROTEIN 5"/>
    <property type="match status" value="1"/>
</dbReference>
<dbReference type="InterPro" id="IPR001214">
    <property type="entry name" value="SET_dom"/>
</dbReference>
<dbReference type="InterPro" id="IPR046341">
    <property type="entry name" value="SET_dom_sf"/>
</dbReference>
<dbReference type="AlphaFoldDB" id="A0AAI8W191"/>
<sequence length="186" mass="20567">MSSYIQMHKTASKGTGVFTVRDTPAGTTLLRKKPIITGTAGPSPDTTVYSAKILRQAEVMQLHEYRRTDCETTFKAIAYQYVAKNPAVKFSSGHYLSVPYKYATNGWGSMLCLTISRFNHSCANNADMVSSSDPKHPARVVAARDIRNGDEITVTYIEVCMADRAAKLAHVWGFACQCPVSRVQHR</sequence>
<dbReference type="Proteomes" id="UP001295740">
    <property type="component" value="Unassembled WGS sequence"/>
</dbReference>
<dbReference type="Pfam" id="PF00856">
    <property type="entry name" value="SET"/>
    <property type="match status" value="1"/>
</dbReference>
<dbReference type="Gene3D" id="2.170.270.10">
    <property type="entry name" value="SET domain"/>
    <property type="match status" value="1"/>
</dbReference>
<protein>
    <submittedName>
        <fullName evidence="2">Uu.00g023370.m01.CDS01</fullName>
    </submittedName>
</protein>
<dbReference type="PANTHER" id="PTHR47332:SF4">
    <property type="entry name" value="SET DOMAIN-CONTAINING PROTEIN 5"/>
    <property type="match status" value="1"/>
</dbReference>
<dbReference type="CDD" id="cd20071">
    <property type="entry name" value="SET_SMYD"/>
    <property type="match status" value="1"/>
</dbReference>
<evidence type="ECO:0000313" key="2">
    <source>
        <dbReference type="EMBL" id="CAJ2514218.1"/>
    </source>
</evidence>
<gene>
    <name evidence="2" type="ORF">KHLLAP_LOCUS14686</name>
</gene>
<dbReference type="EMBL" id="CAUWAG010000020">
    <property type="protein sequence ID" value="CAJ2514218.1"/>
    <property type="molecule type" value="Genomic_DNA"/>
</dbReference>
<proteinExistence type="predicted"/>
<organism evidence="2 3">
    <name type="scientific">Anthostomella pinea</name>
    <dbReference type="NCBI Taxonomy" id="933095"/>
    <lineage>
        <taxon>Eukaryota</taxon>
        <taxon>Fungi</taxon>
        <taxon>Dikarya</taxon>
        <taxon>Ascomycota</taxon>
        <taxon>Pezizomycotina</taxon>
        <taxon>Sordariomycetes</taxon>
        <taxon>Xylariomycetidae</taxon>
        <taxon>Xylariales</taxon>
        <taxon>Xylariaceae</taxon>
        <taxon>Anthostomella</taxon>
    </lineage>
</organism>